<dbReference type="SUPFAM" id="SSF48498">
    <property type="entry name" value="Tetracyclin repressor-like, C-terminal domain"/>
    <property type="match status" value="1"/>
</dbReference>
<reference evidence="2 3" key="1">
    <citation type="submission" date="2023-04" db="EMBL/GenBank/DDBJ databases">
        <title>Lysobacter sp. strain UC isolated from soil sample.</title>
        <authorList>
            <person name="Choksket S."/>
            <person name="Harshvardhan F."/>
            <person name="Rana R."/>
            <person name="Patil P.B."/>
            <person name="Korpole S."/>
        </authorList>
    </citation>
    <scope>NUCLEOTIDE SEQUENCE [LARGE SCALE GENOMIC DNA]</scope>
    <source>
        <strain evidence="2 3">UC</strain>
    </source>
</reference>
<sequence>MFAAAHATSTDPREALRAWLVQKVVDVLHSRCADTFGAVLQMATVSRSDVIAAFGHDGALFVAVVRATADRILAPLSERPTGSSFHPQLIAFARQATEWYSGPGLSNLYRVAVASEFGAYPVRADFYRQGPARVRDELARFMSFAKAQGFGPDMDCRRAAVHFLSLLRTYWDAADASSANDQAHVDEDLDWMVEVFLYGVQARSGHAFPSRHAPD</sequence>
<dbReference type="RefSeq" id="WP_309261175.1">
    <property type="nucleotide sequence ID" value="NZ_JARUHG010000001.1"/>
</dbReference>
<dbReference type="InterPro" id="IPR036271">
    <property type="entry name" value="Tet_transcr_reg_TetR-rel_C_sf"/>
</dbReference>
<comment type="caution">
    <text evidence="2">The sequence shown here is derived from an EMBL/GenBank/DDBJ whole genome shotgun (WGS) entry which is preliminary data.</text>
</comment>
<dbReference type="InterPro" id="IPR039536">
    <property type="entry name" value="TetR_C_Proteobacteria"/>
</dbReference>
<keyword evidence="3" id="KW-1185">Reference proteome</keyword>
<gene>
    <name evidence="2" type="ORF">P8609_03390</name>
</gene>
<evidence type="ECO:0000313" key="3">
    <source>
        <dbReference type="Proteomes" id="UP001233535"/>
    </source>
</evidence>
<evidence type="ECO:0000259" key="1">
    <source>
        <dbReference type="Pfam" id="PF14246"/>
    </source>
</evidence>
<evidence type="ECO:0000313" key="2">
    <source>
        <dbReference type="EMBL" id="MDR0182014.1"/>
    </source>
</evidence>
<dbReference type="Proteomes" id="UP001233535">
    <property type="component" value="Unassembled WGS sequence"/>
</dbReference>
<protein>
    <submittedName>
        <fullName evidence="2">TetR/AcrR family transcriptional regulator C-terminal domain-containing protein</fullName>
    </submittedName>
</protein>
<dbReference type="Gene3D" id="1.10.357.10">
    <property type="entry name" value="Tetracycline Repressor, domain 2"/>
    <property type="match status" value="1"/>
</dbReference>
<dbReference type="Pfam" id="PF14246">
    <property type="entry name" value="TetR_C_7"/>
    <property type="match status" value="1"/>
</dbReference>
<proteinExistence type="predicted"/>
<feature type="domain" description="Transcriptional regulator TetR C-terminal Proteobacteria type" evidence="1">
    <location>
        <begin position="88"/>
        <end position="197"/>
    </location>
</feature>
<accession>A0ABU1C9Z7</accession>
<name>A0ABU1C9Z7_9GAMM</name>
<dbReference type="EMBL" id="JARUHG010000001">
    <property type="protein sequence ID" value="MDR0182014.1"/>
    <property type="molecule type" value="Genomic_DNA"/>
</dbReference>
<organism evidence="2 3">
    <name type="scientific">Lysobacter arvi</name>
    <dbReference type="NCBI Taxonomy" id="3038776"/>
    <lineage>
        <taxon>Bacteria</taxon>
        <taxon>Pseudomonadati</taxon>
        <taxon>Pseudomonadota</taxon>
        <taxon>Gammaproteobacteria</taxon>
        <taxon>Lysobacterales</taxon>
        <taxon>Lysobacteraceae</taxon>
        <taxon>Lysobacter</taxon>
    </lineage>
</organism>